<dbReference type="PANTHER" id="PTHR23316">
    <property type="entry name" value="IMPORTIN ALPHA"/>
    <property type="match status" value="1"/>
</dbReference>
<evidence type="ECO:0000256" key="5">
    <source>
        <dbReference type="PIRNR" id="PIRNR005673"/>
    </source>
</evidence>
<gene>
    <name evidence="7" type="ORF">PAPYR_511</name>
</gene>
<evidence type="ECO:0000256" key="3">
    <source>
        <dbReference type="ARBA" id="ARBA00022737"/>
    </source>
</evidence>
<dbReference type="EMBL" id="JAPMOS010000002">
    <property type="protein sequence ID" value="KAJ4462539.1"/>
    <property type="molecule type" value="Genomic_DNA"/>
</dbReference>
<sequence>MSTLLVCESSTNIAAVCQRINSESPEERSSGTTMIRQMFLMEPDPPAQRLIESACPVLLRFLDDSHASDALQYECARALANIASSSRHIPYLINLGVAGAFLRKLEGMSARVFGECLRGLGNIAGDSLQHRDDIITQGVIPLLCQCFRPTTPQSVHRNSARLALSLCRDKPLPALRVIRQLLTPLLWLIYSDDQEILANTCQALAAITDEGSKRIEAVVEVGLPHRLVELLPHPSPAVSVPALKCIGNILSGDERCTQAVLDNGPLPSLRAMFTNPDTSIRKGAVFAVSNITAGTVAQIQAVLDAGMLADLLGFLEMVDDPETKSHAIWALRNAASGGSPAQIHMMVEAGLIRAFVRLLGSPMILSRPKLQRVILVALQDVLKSGNSLARVHQQDGREYVRQLIGADAVSVLRRLVEVGSSDYDDGESITTLAQTLLRAVMEQPPESERSRSHHGNNNNNNEDDDNNNNKEADEPTGGPESNNPNHAISDARQGIVTGDHAG</sequence>
<protein>
    <recommendedName>
        <fullName evidence="5">Importin subunit alpha</fullName>
    </recommendedName>
</protein>
<keyword evidence="3" id="KW-0677">Repeat</keyword>
<organism evidence="7 8">
    <name type="scientific">Paratrimastix pyriformis</name>
    <dbReference type="NCBI Taxonomy" id="342808"/>
    <lineage>
        <taxon>Eukaryota</taxon>
        <taxon>Metamonada</taxon>
        <taxon>Preaxostyla</taxon>
        <taxon>Paratrimastigidae</taxon>
        <taxon>Paratrimastix</taxon>
    </lineage>
</organism>
<dbReference type="SUPFAM" id="SSF48371">
    <property type="entry name" value="ARM repeat"/>
    <property type="match status" value="1"/>
</dbReference>
<name>A0ABQ8UTT1_9EUKA</name>
<feature type="region of interest" description="Disordered" evidence="6">
    <location>
        <begin position="441"/>
        <end position="502"/>
    </location>
</feature>
<evidence type="ECO:0000256" key="2">
    <source>
        <dbReference type="ARBA" id="ARBA00022448"/>
    </source>
</evidence>
<evidence type="ECO:0000313" key="8">
    <source>
        <dbReference type="Proteomes" id="UP001141327"/>
    </source>
</evidence>
<evidence type="ECO:0000313" key="7">
    <source>
        <dbReference type="EMBL" id="KAJ4462539.1"/>
    </source>
</evidence>
<evidence type="ECO:0000256" key="4">
    <source>
        <dbReference type="ARBA" id="ARBA00022927"/>
    </source>
</evidence>
<proteinExistence type="inferred from homology"/>
<evidence type="ECO:0000256" key="6">
    <source>
        <dbReference type="SAM" id="MobiDB-lite"/>
    </source>
</evidence>
<evidence type="ECO:0000256" key="1">
    <source>
        <dbReference type="ARBA" id="ARBA00010394"/>
    </source>
</evidence>
<dbReference type="SMART" id="SM00185">
    <property type="entry name" value="ARM"/>
    <property type="match status" value="8"/>
</dbReference>
<dbReference type="Gene3D" id="1.25.10.10">
    <property type="entry name" value="Leucine-rich Repeat Variant"/>
    <property type="match status" value="1"/>
</dbReference>
<dbReference type="Proteomes" id="UP001141327">
    <property type="component" value="Unassembled WGS sequence"/>
</dbReference>
<dbReference type="InterPro" id="IPR024931">
    <property type="entry name" value="Importin_alpha"/>
</dbReference>
<dbReference type="InterPro" id="IPR011989">
    <property type="entry name" value="ARM-like"/>
</dbReference>
<keyword evidence="2 5" id="KW-0813">Transport</keyword>
<dbReference type="InterPro" id="IPR016024">
    <property type="entry name" value="ARM-type_fold"/>
</dbReference>
<keyword evidence="4 5" id="KW-0653">Protein transport</keyword>
<comment type="similarity">
    <text evidence="1 5">Belongs to the importin alpha family.</text>
</comment>
<accession>A0ABQ8UTT1</accession>
<dbReference type="InterPro" id="IPR000225">
    <property type="entry name" value="Armadillo"/>
</dbReference>
<dbReference type="Pfam" id="PF00514">
    <property type="entry name" value="Arm"/>
    <property type="match status" value="2"/>
</dbReference>
<keyword evidence="8" id="KW-1185">Reference proteome</keyword>
<dbReference type="PIRSF" id="PIRSF005673">
    <property type="entry name" value="Importin_alpha"/>
    <property type="match status" value="1"/>
</dbReference>
<reference evidence="7" key="1">
    <citation type="journal article" date="2022" name="bioRxiv">
        <title>Genomics of Preaxostyla Flagellates Illuminates Evolutionary Transitions and the Path Towards Mitochondrial Loss.</title>
        <authorList>
            <person name="Novak L.V.F."/>
            <person name="Treitli S.C."/>
            <person name="Pyrih J."/>
            <person name="Halakuc P."/>
            <person name="Pipaliya S.V."/>
            <person name="Vacek V."/>
            <person name="Brzon O."/>
            <person name="Soukal P."/>
            <person name="Eme L."/>
            <person name="Dacks J.B."/>
            <person name="Karnkowska A."/>
            <person name="Elias M."/>
            <person name="Hampl V."/>
        </authorList>
    </citation>
    <scope>NUCLEOTIDE SEQUENCE</scope>
    <source>
        <strain evidence="7">RCP-MX</strain>
    </source>
</reference>
<comment type="caution">
    <text evidence="7">The sequence shown here is derived from an EMBL/GenBank/DDBJ whole genome shotgun (WGS) entry which is preliminary data.</text>
</comment>